<protein>
    <submittedName>
        <fullName evidence="2">Uncharacterized protein</fullName>
    </submittedName>
</protein>
<evidence type="ECO:0000313" key="3">
    <source>
        <dbReference type="Proteomes" id="UP000824132"/>
    </source>
</evidence>
<keyword evidence="1" id="KW-1133">Transmembrane helix</keyword>
<accession>A0A9D2ICK1</accession>
<reference evidence="2" key="2">
    <citation type="submission" date="2021-04" db="EMBL/GenBank/DDBJ databases">
        <authorList>
            <person name="Gilroy R."/>
        </authorList>
    </citation>
    <scope>NUCLEOTIDE SEQUENCE</scope>
    <source>
        <strain evidence="2">CHK187-5294</strain>
    </source>
</reference>
<feature type="transmembrane region" description="Helical" evidence="1">
    <location>
        <begin position="7"/>
        <end position="26"/>
    </location>
</feature>
<dbReference type="Proteomes" id="UP000824132">
    <property type="component" value="Unassembled WGS sequence"/>
</dbReference>
<dbReference type="EMBL" id="DXCL01000018">
    <property type="protein sequence ID" value="HIZ03226.1"/>
    <property type="molecule type" value="Genomic_DNA"/>
</dbReference>
<comment type="caution">
    <text evidence="2">The sequence shown here is derived from an EMBL/GenBank/DDBJ whole genome shotgun (WGS) entry which is preliminary data.</text>
</comment>
<dbReference type="AlphaFoldDB" id="A0A9D2ICK1"/>
<feature type="transmembrane region" description="Helical" evidence="1">
    <location>
        <begin position="107"/>
        <end position="129"/>
    </location>
</feature>
<gene>
    <name evidence="2" type="ORF">H9727_02970</name>
</gene>
<evidence type="ECO:0000256" key="1">
    <source>
        <dbReference type="SAM" id="Phobius"/>
    </source>
</evidence>
<keyword evidence="1" id="KW-0812">Transmembrane</keyword>
<keyword evidence="1" id="KW-0472">Membrane</keyword>
<evidence type="ECO:0000313" key="2">
    <source>
        <dbReference type="EMBL" id="HIZ03226.1"/>
    </source>
</evidence>
<proteinExistence type="predicted"/>
<sequence length="167" mass="18016">MKVSAKNVICGIFVCALALLCIFGPFTPLLRSDYVLEISATETGYDLITMRSPVYFAEISAGSFGVVLIDLIGILSLAMCVYGIVMLACGVLGIFSAKIGRAWKGLSVAAFILFCVYALAGCVYMFLFLDRSSAGQITTTAAYVPALVGMVFYFLFCVFKKCLPDKQ</sequence>
<name>A0A9D2ICK1_9FIRM</name>
<organism evidence="2 3">
    <name type="scientific">Candidatus Borkfalkia avistercoris</name>
    <dbReference type="NCBI Taxonomy" id="2838504"/>
    <lineage>
        <taxon>Bacteria</taxon>
        <taxon>Bacillati</taxon>
        <taxon>Bacillota</taxon>
        <taxon>Clostridia</taxon>
        <taxon>Christensenellales</taxon>
        <taxon>Christensenellaceae</taxon>
        <taxon>Candidatus Borkfalkia</taxon>
    </lineage>
</organism>
<feature type="transmembrane region" description="Helical" evidence="1">
    <location>
        <begin position="141"/>
        <end position="159"/>
    </location>
</feature>
<feature type="transmembrane region" description="Helical" evidence="1">
    <location>
        <begin position="71"/>
        <end position="95"/>
    </location>
</feature>
<reference evidence="2" key="1">
    <citation type="journal article" date="2021" name="PeerJ">
        <title>Extensive microbial diversity within the chicken gut microbiome revealed by metagenomics and culture.</title>
        <authorList>
            <person name="Gilroy R."/>
            <person name="Ravi A."/>
            <person name="Getino M."/>
            <person name="Pursley I."/>
            <person name="Horton D.L."/>
            <person name="Alikhan N.F."/>
            <person name="Baker D."/>
            <person name="Gharbi K."/>
            <person name="Hall N."/>
            <person name="Watson M."/>
            <person name="Adriaenssens E.M."/>
            <person name="Foster-Nyarko E."/>
            <person name="Jarju S."/>
            <person name="Secka A."/>
            <person name="Antonio M."/>
            <person name="Oren A."/>
            <person name="Chaudhuri R.R."/>
            <person name="La Ragione R."/>
            <person name="Hildebrand F."/>
            <person name="Pallen M.J."/>
        </authorList>
    </citation>
    <scope>NUCLEOTIDE SEQUENCE</scope>
    <source>
        <strain evidence="2">CHK187-5294</strain>
    </source>
</reference>